<feature type="compositionally biased region" description="Polar residues" evidence="1">
    <location>
        <begin position="36"/>
        <end position="47"/>
    </location>
</feature>
<accession>A0A6A3IZW6</accession>
<protein>
    <submittedName>
        <fullName evidence="2">Uncharacterized protein</fullName>
    </submittedName>
</protein>
<evidence type="ECO:0000256" key="1">
    <source>
        <dbReference type="SAM" id="MobiDB-lite"/>
    </source>
</evidence>
<dbReference type="AlphaFoldDB" id="A0A6A3IZW6"/>
<evidence type="ECO:0000313" key="3">
    <source>
        <dbReference type="Proteomes" id="UP000435112"/>
    </source>
</evidence>
<gene>
    <name evidence="2" type="ORF">PR002_g22798</name>
</gene>
<dbReference type="EMBL" id="QXFU01002507">
    <property type="protein sequence ID" value="KAE8984883.1"/>
    <property type="molecule type" value="Genomic_DNA"/>
</dbReference>
<evidence type="ECO:0000313" key="2">
    <source>
        <dbReference type="EMBL" id="KAE8984883.1"/>
    </source>
</evidence>
<name>A0A6A3IZW6_9STRA</name>
<sequence length="60" mass="6485">MDPTIAGGGGGRRMRQTAMMQDDVAEAADRRHSDTVQHGGNQANQYESAVLNADRPVDEE</sequence>
<dbReference type="Proteomes" id="UP000435112">
    <property type="component" value="Unassembled WGS sequence"/>
</dbReference>
<reference evidence="2 3" key="1">
    <citation type="submission" date="2018-09" db="EMBL/GenBank/DDBJ databases">
        <title>Genomic investigation of the strawberry pathogen Phytophthora fragariae indicates pathogenicity is determined by transcriptional variation in three key races.</title>
        <authorList>
            <person name="Adams T.M."/>
            <person name="Armitage A.D."/>
            <person name="Sobczyk M.K."/>
            <person name="Bates H.J."/>
            <person name="Dunwell J.M."/>
            <person name="Nellist C.F."/>
            <person name="Harrison R.J."/>
        </authorList>
    </citation>
    <scope>NUCLEOTIDE SEQUENCE [LARGE SCALE GENOMIC DNA]</scope>
    <source>
        <strain evidence="2 3">SCRP324</strain>
    </source>
</reference>
<feature type="region of interest" description="Disordered" evidence="1">
    <location>
        <begin position="22"/>
        <end position="60"/>
    </location>
</feature>
<dbReference type="OrthoDB" id="10304861at2759"/>
<organism evidence="2 3">
    <name type="scientific">Phytophthora rubi</name>
    <dbReference type="NCBI Taxonomy" id="129364"/>
    <lineage>
        <taxon>Eukaryota</taxon>
        <taxon>Sar</taxon>
        <taxon>Stramenopiles</taxon>
        <taxon>Oomycota</taxon>
        <taxon>Peronosporomycetes</taxon>
        <taxon>Peronosporales</taxon>
        <taxon>Peronosporaceae</taxon>
        <taxon>Phytophthora</taxon>
    </lineage>
</organism>
<comment type="caution">
    <text evidence="2">The sequence shown here is derived from an EMBL/GenBank/DDBJ whole genome shotgun (WGS) entry which is preliminary data.</text>
</comment>
<proteinExistence type="predicted"/>